<evidence type="ECO:0000256" key="3">
    <source>
        <dbReference type="ARBA" id="ARBA00022884"/>
    </source>
</evidence>
<keyword evidence="3 7" id="KW-0694">RNA-binding</keyword>
<evidence type="ECO:0000256" key="1">
    <source>
        <dbReference type="ARBA" id="ARBA00007634"/>
    </source>
</evidence>
<evidence type="ECO:0000256" key="2">
    <source>
        <dbReference type="ARBA" id="ARBA00022730"/>
    </source>
</evidence>
<dbReference type="EMBL" id="SVNY01000001">
    <property type="protein sequence ID" value="MBE6832592.1"/>
    <property type="molecule type" value="Genomic_DNA"/>
</dbReference>
<dbReference type="GO" id="GO:0005829">
    <property type="term" value="C:cytosol"/>
    <property type="evidence" value="ECO:0007669"/>
    <property type="project" value="TreeGrafter"/>
</dbReference>
<comment type="function">
    <text evidence="7">Binds directly to 16S ribosomal RNA.</text>
</comment>
<organism evidence="8 9">
    <name type="scientific">Faecalispora sporosphaeroides</name>
    <dbReference type="NCBI Taxonomy" id="1549"/>
    <lineage>
        <taxon>Bacteria</taxon>
        <taxon>Bacillati</taxon>
        <taxon>Bacillota</taxon>
        <taxon>Clostridia</taxon>
        <taxon>Eubacteriales</taxon>
        <taxon>Oscillospiraceae</taxon>
        <taxon>Faecalispora</taxon>
    </lineage>
</organism>
<evidence type="ECO:0000256" key="5">
    <source>
        <dbReference type="ARBA" id="ARBA00023274"/>
    </source>
</evidence>
<accession>A0A928Q4A9</accession>
<comment type="caution">
    <text evidence="8">The sequence shown here is derived from an EMBL/GenBank/DDBJ whole genome shotgun (WGS) entry which is preliminary data.</text>
</comment>
<dbReference type="GO" id="GO:0070181">
    <property type="term" value="F:small ribosomal subunit rRNA binding"/>
    <property type="evidence" value="ECO:0007669"/>
    <property type="project" value="TreeGrafter"/>
</dbReference>
<name>A0A928Q4A9_9FIRM</name>
<gene>
    <name evidence="7 8" type="primary">rpsT</name>
    <name evidence="8" type="ORF">E7512_03250</name>
</gene>
<evidence type="ECO:0000313" key="9">
    <source>
        <dbReference type="Proteomes" id="UP000754750"/>
    </source>
</evidence>
<reference evidence="8" key="1">
    <citation type="submission" date="2019-04" db="EMBL/GenBank/DDBJ databases">
        <title>Evolution of Biomass-Degrading Anaerobic Consortia Revealed by Metagenomics.</title>
        <authorList>
            <person name="Peng X."/>
        </authorList>
    </citation>
    <scope>NUCLEOTIDE SEQUENCE</scope>
    <source>
        <strain evidence="8">SIG551</strain>
    </source>
</reference>
<evidence type="ECO:0000256" key="6">
    <source>
        <dbReference type="ARBA" id="ARBA00035136"/>
    </source>
</evidence>
<dbReference type="GO" id="GO:0003735">
    <property type="term" value="F:structural constituent of ribosome"/>
    <property type="evidence" value="ECO:0007669"/>
    <property type="project" value="InterPro"/>
</dbReference>
<protein>
    <recommendedName>
        <fullName evidence="6 7">Small ribosomal subunit protein bS20</fullName>
    </recommendedName>
</protein>
<keyword evidence="2 7" id="KW-0699">rRNA-binding</keyword>
<dbReference type="SUPFAM" id="SSF46992">
    <property type="entry name" value="Ribosomal protein S20"/>
    <property type="match status" value="1"/>
</dbReference>
<dbReference type="Proteomes" id="UP000754750">
    <property type="component" value="Unassembled WGS sequence"/>
</dbReference>
<dbReference type="GO" id="GO:0015935">
    <property type="term" value="C:small ribosomal subunit"/>
    <property type="evidence" value="ECO:0007669"/>
    <property type="project" value="TreeGrafter"/>
</dbReference>
<dbReference type="NCBIfam" id="TIGR00029">
    <property type="entry name" value="S20"/>
    <property type="match status" value="1"/>
</dbReference>
<dbReference type="AlphaFoldDB" id="A0A928Q4A9"/>
<dbReference type="PANTHER" id="PTHR33398">
    <property type="entry name" value="30S RIBOSOMAL PROTEIN S20"/>
    <property type="match status" value="1"/>
</dbReference>
<dbReference type="HAMAP" id="MF_00500">
    <property type="entry name" value="Ribosomal_bS20"/>
    <property type="match status" value="1"/>
</dbReference>
<comment type="similarity">
    <text evidence="1 7">Belongs to the bacterial ribosomal protein bS20 family.</text>
</comment>
<evidence type="ECO:0000256" key="7">
    <source>
        <dbReference type="HAMAP-Rule" id="MF_00500"/>
    </source>
</evidence>
<sequence length="88" mass="9489">MPNIKSAKKRVKVIATKTLQNKAINSALKTEIKKANLALEAQAEDKAEAVRIAIKKIDQAAAKGILHKKTAARRKSALARKLNTTSAS</sequence>
<keyword evidence="5 7" id="KW-0687">Ribonucleoprotein</keyword>
<dbReference type="GO" id="GO:0006412">
    <property type="term" value="P:translation"/>
    <property type="evidence" value="ECO:0007669"/>
    <property type="project" value="UniProtKB-UniRule"/>
</dbReference>
<keyword evidence="4 7" id="KW-0689">Ribosomal protein</keyword>
<evidence type="ECO:0000256" key="4">
    <source>
        <dbReference type="ARBA" id="ARBA00022980"/>
    </source>
</evidence>
<dbReference type="PANTHER" id="PTHR33398:SF1">
    <property type="entry name" value="SMALL RIBOSOMAL SUBUNIT PROTEIN BS20C"/>
    <property type="match status" value="1"/>
</dbReference>
<dbReference type="RefSeq" id="WP_020074269.1">
    <property type="nucleotide sequence ID" value="NZ_JBKWRC010000005.1"/>
</dbReference>
<dbReference type="InterPro" id="IPR036510">
    <property type="entry name" value="Ribosomal_bS20_sf"/>
</dbReference>
<dbReference type="Gene3D" id="1.20.58.110">
    <property type="entry name" value="Ribosomal protein S20"/>
    <property type="match status" value="1"/>
</dbReference>
<dbReference type="Pfam" id="PF01649">
    <property type="entry name" value="Ribosomal_S20p"/>
    <property type="match status" value="1"/>
</dbReference>
<evidence type="ECO:0000313" key="8">
    <source>
        <dbReference type="EMBL" id="MBE6832592.1"/>
    </source>
</evidence>
<dbReference type="InterPro" id="IPR002583">
    <property type="entry name" value="Ribosomal_bS20"/>
</dbReference>
<proteinExistence type="inferred from homology"/>